<reference evidence="1" key="1">
    <citation type="submission" date="2017-08" db="EMBL/GenBank/DDBJ databases">
        <authorList>
            <person name="Polle J.E."/>
            <person name="Barry K."/>
            <person name="Cushman J."/>
            <person name="Schmutz J."/>
            <person name="Tran D."/>
            <person name="Hathwaick L.T."/>
            <person name="Yim W.C."/>
            <person name="Jenkins J."/>
            <person name="Mckie-Krisberg Z.M."/>
            <person name="Prochnik S."/>
            <person name="Lindquist E."/>
            <person name="Dockter R.B."/>
            <person name="Adam C."/>
            <person name="Molina H."/>
            <person name="Bunkerborg J."/>
            <person name="Jin E."/>
            <person name="Buchheim M."/>
            <person name="Magnuson J."/>
        </authorList>
    </citation>
    <scope>NUCLEOTIDE SEQUENCE</scope>
    <source>
        <strain evidence="1">CCAP 19/18</strain>
    </source>
</reference>
<evidence type="ECO:0008006" key="3">
    <source>
        <dbReference type="Google" id="ProtNLM"/>
    </source>
</evidence>
<gene>
    <name evidence="1" type="ORF">DUNSADRAFT_10818</name>
</gene>
<sequence>MGGTKVKVSGRWIEDVQSLQRGAYVEITGGLKATTSQPKKDAAGTATTPAAQGGFTATIHAHKVSRLEDSCEHAELWEEELHFLNTNVYPLLASANCTMGS</sequence>
<dbReference type="Proteomes" id="UP000815325">
    <property type="component" value="Unassembled WGS sequence"/>
</dbReference>
<dbReference type="EMBL" id="MU069439">
    <property type="protein sequence ID" value="KAF5843643.1"/>
    <property type="molecule type" value="Genomic_DNA"/>
</dbReference>
<accession>A0ABQ7H9W5</accession>
<organism evidence="1 2">
    <name type="scientific">Dunaliella salina</name>
    <name type="common">Green alga</name>
    <name type="synonym">Protococcus salinus</name>
    <dbReference type="NCBI Taxonomy" id="3046"/>
    <lineage>
        <taxon>Eukaryota</taxon>
        <taxon>Viridiplantae</taxon>
        <taxon>Chlorophyta</taxon>
        <taxon>core chlorophytes</taxon>
        <taxon>Chlorophyceae</taxon>
        <taxon>CS clade</taxon>
        <taxon>Chlamydomonadales</taxon>
        <taxon>Dunaliellaceae</taxon>
        <taxon>Dunaliella</taxon>
    </lineage>
</organism>
<evidence type="ECO:0000313" key="2">
    <source>
        <dbReference type="Proteomes" id="UP000815325"/>
    </source>
</evidence>
<protein>
    <recommendedName>
        <fullName evidence="3">Encoded protein</fullName>
    </recommendedName>
</protein>
<keyword evidence="2" id="KW-1185">Reference proteome</keyword>
<evidence type="ECO:0000313" key="1">
    <source>
        <dbReference type="EMBL" id="KAF5843643.1"/>
    </source>
</evidence>
<comment type="caution">
    <text evidence="1">The sequence shown here is derived from an EMBL/GenBank/DDBJ whole genome shotgun (WGS) entry which is preliminary data.</text>
</comment>
<name>A0ABQ7H9W5_DUNSA</name>
<proteinExistence type="predicted"/>